<dbReference type="SUPFAM" id="SSF52540">
    <property type="entry name" value="P-loop containing nucleoside triphosphate hydrolases"/>
    <property type="match status" value="1"/>
</dbReference>
<evidence type="ECO:0000256" key="1">
    <source>
        <dbReference type="ARBA" id="ARBA00005417"/>
    </source>
</evidence>
<feature type="domain" description="ABC transporter" evidence="5">
    <location>
        <begin position="13"/>
        <end position="234"/>
    </location>
</feature>
<sequence length="423" mass="47438">MYKLYDRPSDRLKESLGLTRKKCYREHYALRDVNFTVNKGETIGIIGTNGAGKSTILKVITGVLTPTEGRVIVDGRISALLELGAGFNMEYTGIENIYLNGTMIGFSEEEIDARLDDILAFADIGDFVNQPVKMYSSGMFVRLAFAVAINIDPEILIVDEALSVGDVFFQAKCYRKFEEFKKEGKTILFVSHDLGSISKYCDRVVLLDHGTKLDEGSPKEMVDLYKRVLVHQAPGEVEEEQPKAEVQAAERFSAGESQEVRWLSPHEMNPGVLEYGDKRGEMTGFQVLDAQGLPTTTIEKGTEFTMKVRVLYHEEISDPIFAFTIKDMRGTEITGTNTMFERISVPVRKPGETDVVSFTQRADLQGGEYLISFGLTGYREGEFTVYHRLYDVCSLNIISTKNTVGFYDMNSQIVVETEAGEQR</sequence>
<dbReference type="CDD" id="cd03220">
    <property type="entry name" value="ABC_KpsT_Wzt"/>
    <property type="match status" value="1"/>
</dbReference>
<dbReference type="InterPro" id="IPR015860">
    <property type="entry name" value="ABC_transpr_TagH-like"/>
</dbReference>
<evidence type="ECO:0000256" key="4">
    <source>
        <dbReference type="ARBA" id="ARBA00022840"/>
    </source>
</evidence>
<name>A0A9D1A9S3_9FIRM</name>
<proteinExistence type="inferred from homology"/>
<dbReference type="Gene3D" id="2.70.50.60">
    <property type="entry name" value="abc- transporter (atp binding component) like domain"/>
    <property type="match status" value="1"/>
</dbReference>
<comment type="similarity">
    <text evidence="1">Belongs to the ABC transporter superfamily.</text>
</comment>
<keyword evidence="2" id="KW-0813">Transport</keyword>
<dbReference type="Pfam" id="PF14524">
    <property type="entry name" value="Wzt_C"/>
    <property type="match status" value="1"/>
</dbReference>
<dbReference type="InterPro" id="IPR017871">
    <property type="entry name" value="ABC_transporter-like_CS"/>
</dbReference>
<dbReference type="Gene3D" id="3.40.50.300">
    <property type="entry name" value="P-loop containing nucleotide triphosphate hydrolases"/>
    <property type="match status" value="1"/>
</dbReference>
<dbReference type="InterPro" id="IPR029439">
    <property type="entry name" value="Wzt_C"/>
</dbReference>
<reference evidence="6" key="1">
    <citation type="submission" date="2020-10" db="EMBL/GenBank/DDBJ databases">
        <authorList>
            <person name="Gilroy R."/>
        </authorList>
    </citation>
    <scope>NUCLEOTIDE SEQUENCE</scope>
    <source>
        <strain evidence="6">ChiSjej4B22-8148</strain>
    </source>
</reference>
<evidence type="ECO:0000259" key="5">
    <source>
        <dbReference type="PROSITE" id="PS50893"/>
    </source>
</evidence>
<evidence type="ECO:0000256" key="2">
    <source>
        <dbReference type="ARBA" id="ARBA00022448"/>
    </source>
</evidence>
<evidence type="ECO:0000313" key="6">
    <source>
        <dbReference type="EMBL" id="HIR12573.1"/>
    </source>
</evidence>
<reference evidence="6" key="2">
    <citation type="journal article" date="2021" name="PeerJ">
        <title>Extensive microbial diversity within the chicken gut microbiome revealed by metagenomics and culture.</title>
        <authorList>
            <person name="Gilroy R."/>
            <person name="Ravi A."/>
            <person name="Getino M."/>
            <person name="Pursley I."/>
            <person name="Horton D.L."/>
            <person name="Alikhan N.F."/>
            <person name="Baker D."/>
            <person name="Gharbi K."/>
            <person name="Hall N."/>
            <person name="Watson M."/>
            <person name="Adriaenssens E.M."/>
            <person name="Foster-Nyarko E."/>
            <person name="Jarju S."/>
            <person name="Secka A."/>
            <person name="Antonio M."/>
            <person name="Oren A."/>
            <person name="Chaudhuri R.R."/>
            <person name="La Ragione R."/>
            <person name="Hildebrand F."/>
            <person name="Pallen M.J."/>
        </authorList>
    </citation>
    <scope>NUCLEOTIDE SEQUENCE</scope>
    <source>
        <strain evidence="6">ChiSjej4B22-8148</strain>
    </source>
</reference>
<comment type="caution">
    <text evidence="6">The sequence shown here is derived from an EMBL/GenBank/DDBJ whole genome shotgun (WGS) entry which is preliminary data.</text>
</comment>
<dbReference type="GO" id="GO:0016887">
    <property type="term" value="F:ATP hydrolysis activity"/>
    <property type="evidence" value="ECO:0007669"/>
    <property type="project" value="InterPro"/>
</dbReference>
<dbReference type="PANTHER" id="PTHR46743:SF2">
    <property type="entry name" value="TEICHOIC ACIDS EXPORT ATP-BINDING PROTEIN TAGH"/>
    <property type="match status" value="1"/>
</dbReference>
<organism evidence="6 7">
    <name type="scientific">Candidatus Choladousia intestinavium</name>
    <dbReference type="NCBI Taxonomy" id="2840727"/>
    <lineage>
        <taxon>Bacteria</taxon>
        <taxon>Bacillati</taxon>
        <taxon>Bacillota</taxon>
        <taxon>Clostridia</taxon>
        <taxon>Lachnospirales</taxon>
        <taxon>Lachnospiraceae</taxon>
        <taxon>Lachnospiraceae incertae sedis</taxon>
        <taxon>Candidatus Choladousia</taxon>
    </lineage>
</organism>
<dbReference type="InterPro" id="IPR050683">
    <property type="entry name" value="Bact_Polysacc_Export_ATP-bd"/>
</dbReference>
<keyword evidence="3" id="KW-0547">Nucleotide-binding</keyword>
<dbReference type="GO" id="GO:0005524">
    <property type="term" value="F:ATP binding"/>
    <property type="evidence" value="ECO:0007669"/>
    <property type="project" value="UniProtKB-KW"/>
</dbReference>
<dbReference type="CDD" id="cd10147">
    <property type="entry name" value="Wzt_C-like"/>
    <property type="match status" value="1"/>
</dbReference>
<dbReference type="PANTHER" id="PTHR46743">
    <property type="entry name" value="TEICHOIC ACIDS EXPORT ATP-BINDING PROTEIN TAGH"/>
    <property type="match status" value="1"/>
</dbReference>
<dbReference type="GO" id="GO:0016020">
    <property type="term" value="C:membrane"/>
    <property type="evidence" value="ECO:0007669"/>
    <property type="project" value="InterPro"/>
</dbReference>
<evidence type="ECO:0000256" key="3">
    <source>
        <dbReference type="ARBA" id="ARBA00022741"/>
    </source>
</evidence>
<dbReference type="EMBL" id="DVGK01000023">
    <property type="protein sequence ID" value="HIR12573.1"/>
    <property type="molecule type" value="Genomic_DNA"/>
</dbReference>
<accession>A0A9D1A9S3</accession>
<protein>
    <submittedName>
        <fullName evidence="6">ABC transporter ATP-binding protein</fullName>
    </submittedName>
</protein>
<dbReference type="AlphaFoldDB" id="A0A9D1A9S3"/>
<dbReference type="SMART" id="SM00382">
    <property type="entry name" value="AAA"/>
    <property type="match status" value="1"/>
</dbReference>
<dbReference type="Proteomes" id="UP000886757">
    <property type="component" value="Unassembled WGS sequence"/>
</dbReference>
<dbReference type="PROSITE" id="PS00211">
    <property type="entry name" value="ABC_TRANSPORTER_1"/>
    <property type="match status" value="1"/>
</dbReference>
<keyword evidence="4 6" id="KW-0067">ATP-binding</keyword>
<dbReference type="InterPro" id="IPR027417">
    <property type="entry name" value="P-loop_NTPase"/>
</dbReference>
<dbReference type="InterPro" id="IPR003439">
    <property type="entry name" value="ABC_transporter-like_ATP-bd"/>
</dbReference>
<dbReference type="PROSITE" id="PS50893">
    <property type="entry name" value="ABC_TRANSPORTER_2"/>
    <property type="match status" value="1"/>
</dbReference>
<evidence type="ECO:0000313" key="7">
    <source>
        <dbReference type="Proteomes" id="UP000886757"/>
    </source>
</evidence>
<gene>
    <name evidence="6" type="ORF">IAB31_01460</name>
</gene>
<dbReference type="GO" id="GO:0140359">
    <property type="term" value="F:ABC-type transporter activity"/>
    <property type="evidence" value="ECO:0007669"/>
    <property type="project" value="InterPro"/>
</dbReference>
<dbReference type="InterPro" id="IPR003593">
    <property type="entry name" value="AAA+_ATPase"/>
</dbReference>
<dbReference type="Pfam" id="PF00005">
    <property type="entry name" value="ABC_tran"/>
    <property type="match status" value="1"/>
</dbReference>